<dbReference type="InterPro" id="IPR012312">
    <property type="entry name" value="Hemerythrin-like"/>
</dbReference>
<dbReference type="EMBL" id="CP097635">
    <property type="protein sequence ID" value="URI07876.1"/>
    <property type="molecule type" value="Genomic_DNA"/>
</dbReference>
<gene>
    <name evidence="2" type="ORF">MW290_04620</name>
</gene>
<evidence type="ECO:0000313" key="3">
    <source>
        <dbReference type="Proteomes" id="UP001056201"/>
    </source>
</evidence>
<accession>A0ABY4S366</accession>
<organism evidence="2 3">
    <name type="scientific">Aquincola tertiaricarbonis</name>
    <dbReference type="NCBI Taxonomy" id="391953"/>
    <lineage>
        <taxon>Bacteria</taxon>
        <taxon>Pseudomonadati</taxon>
        <taxon>Pseudomonadota</taxon>
        <taxon>Betaproteobacteria</taxon>
        <taxon>Burkholderiales</taxon>
        <taxon>Sphaerotilaceae</taxon>
        <taxon>Aquincola</taxon>
    </lineage>
</organism>
<sequence>MATAKKAAAKKVSKPRSTAKKALDAIKVLTQDHREVKLLFQEYEELVEQEADAEERQSLALHICALLSVHAQIEEEIFYPAVKAAIKETDLIHEATVEHASAKDLIAQIESAETPDELFDAKVKVLGEYVEHHVKEEESEMFPKARRAKIDLVDMVDQLQTRKGELLTEMGIEDLDLEQAT</sequence>
<evidence type="ECO:0000259" key="1">
    <source>
        <dbReference type="Pfam" id="PF01814"/>
    </source>
</evidence>
<feature type="domain" description="Hemerythrin-like" evidence="1">
    <location>
        <begin position="25"/>
        <end position="145"/>
    </location>
</feature>
<dbReference type="RefSeq" id="WP_250196104.1">
    <property type="nucleotide sequence ID" value="NZ_CP097635.1"/>
</dbReference>
<dbReference type="CDD" id="cd12108">
    <property type="entry name" value="Hr-like"/>
    <property type="match status" value="1"/>
</dbReference>
<dbReference type="PANTHER" id="PTHR35585:SF1">
    <property type="entry name" value="HHE DOMAIN PROTEIN (AFU_ORTHOLOGUE AFUA_4G00730)"/>
    <property type="match status" value="1"/>
</dbReference>
<dbReference type="PANTHER" id="PTHR35585">
    <property type="entry name" value="HHE DOMAIN PROTEIN (AFU_ORTHOLOGUE AFUA_4G00730)"/>
    <property type="match status" value="1"/>
</dbReference>
<name>A0ABY4S366_AQUTE</name>
<dbReference type="Gene3D" id="1.20.120.520">
    <property type="entry name" value="nmb1532 protein domain like"/>
    <property type="match status" value="1"/>
</dbReference>
<protein>
    <submittedName>
        <fullName evidence="2">Hemerythrin domain-containing protein</fullName>
    </submittedName>
</protein>
<evidence type="ECO:0000313" key="2">
    <source>
        <dbReference type="EMBL" id="URI07876.1"/>
    </source>
</evidence>
<dbReference type="Pfam" id="PF01814">
    <property type="entry name" value="Hemerythrin"/>
    <property type="match status" value="1"/>
</dbReference>
<keyword evidence="3" id="KW-1185">Reference proteome</keyword>
<proteinExistence type="predicted"/>
<dbReference type="Proteomes" id="UP001056201">
    <property type="component" value="Chromosome 1"/>
</dbReference>
<reference evidence="2" key="1">
    <citation type="submission" date="2022-05" db="EMBL/GenBank/DDBJ databases">
        <title>An RpoN-dependent PEP-CTERM gene is involved in floc formation of an Aquincola tertiaricarbonis strain.</title>
        <authorList>
            <person name="Qiu D."/>
            <person name="Xia M."/>
        </authorList>
    </citation>
    <scope>NUCLEOTIDE SEQUENCE</scope>
    <source>
        <strain evidence="2">RN12</strain>
    </source>
</reference>